<evidence type="ECO:0000256" key="1">
    <source>
        <dbReference type="SAM" id="MobiDB-lite"/>
    </source>
</evidence>
<dbReference type="Proteomes" id="UP000243459">
    <property type="component" value="Chromosome 3"/>
</dbReference>
<sequence>MRGSIVDTRFHRSDRSTIYKLVLSYSTAAEIEEDKKRMTRRGKKKIDESKKKIASARRDRMANGTARKGFTTLNEAFPKKDSGEEVDLQEGNPNKILLYKSREGHWGTQAELVVYGLQNVEIGQFTTAYISVVSGLDGPRQDFNSIVVGWHADGNMTTGCLNLLCKGFVPSNTSEVPGFKIWPLSVYNGTQYVIRVKLHKDETRGNWLLHVQDKLLGYWPKTLFKSLSVGAQEIYWGGNVNFQNNQRSPPMGSGHFPEEGGGKAAAIQEIQFVNQRGEPYDLTPDQVFSYVDNKPCIKLGELFRTNIGHMFYFGGPGGC</sequence>
<feature type="region of interest" description="Disordered" evidence="1">
    <location>
        <begin position="35"/>
        <end position="64"/>
    </location>
</feature>
<dbReference type="Gramene" id="ONK75801">
    <property type="protein sequence ID" value="ONK75801"/>
    <property type="gene ID" value="A4U43_C03F20690"/>
</dbReference>
<name>A0A5P1FGP5_ASPOF</name>
<dbReference type="AlphaFoldDB" id="A0A5P1FGP5"/>
<feature type="domain" description="Neprosin PEP catalytic" evidence="2">
    <location>
        <begin position="87"/>
        <end position="319"/>
    </location>
</feature>
<protein>
    <recommendedName>
        <fullName evidence="2">Neprosin PEP catalytic domain-containing protein</fullName>
    </recommendedName>
</protein>
<reference evidence="4" key="1">
    <citation type="journal article" date="2017" name="Nat. Commun.">
        <title>The asparagus genome sheds light on the origin and evolution of a young Y chromosome.</title>
        <authorList>
            <person name="Harkess A."/>
            <person name="Zhou J."/>
            <person name="Xu C."/>
            <person name="Bowers J.E."/>
            <person name="Van der Hulst R."/>
            <person name="Ayyampalayam S."/>
            <person name="Mercati F."/>
            <person name="Riccardi P."/>
            <person name="McKain M.R."/>
            <person name="Kakrana A."/>
            <person name="Tang H."/>
            <person name="Ray J."/>
            <person name="Groenendijk J."/>
            <person name="Arikit S."/>
            <person name="Mathioni S.M."/>
            <person name="Nakano M."/>
            <person name="Shan H."/>
            <person name="Telgmann-Rauber A."/>
            <person name="Kanno A."/>
            <person name="Yue Z."/>
            <person name="Chen H."/>
            <person name="Li W."/>
            <person name="Chen Y."/>
            <person name="Xu X."/>
            <person name="Zhang Y."/>
            <person name="Luo S."/>
            <person name="Chen H."/>
            <person name="Gao J."/>
            <person name="Mao Z."/>
            <person name="Pires J.C."/>
            <person name="Luo M."/>
            <person name="Kudrna D."/>
            <person name="Wing R.A."/>
            <person name="Meyers B.C."/>
            <person name="Yi K."/>
            <person name="Kong H."/>
            <person name="Lavrijsen P."/>
            <person name="Sunseri F."/>
            <person name="Falavigna A."/>
            <person name="Ye Y."/>
            <person name="Leebens-Mack J.H."/>
            <person name="Chen G."/>
        </authorList>
    </citation>
    <scope>NUCLEOTIDE SEQUENCE [LARGE SCALE GENOMIC DNA]</scope>
    <source>
        <strain evidence="4">cv. DH0086</strain>
    </source>
</reference>
<dbReference type="Pfam" id="PF03080">
    <property type="entry name" value="Neprosin"/>
    <property type="match status" value="1"/>
</dbReference>
<dbReference type="PANTHER" id="PTHR31589:SF223">
    <property type="entry name" value="PROTEIN, PUTATIVE (DUF239)-RELATED"/>
    <property type="match status" value="1"/>
</dbReference>
<dbReference type="PANTHER" id="PTHR31589">
    <property type="entry name" value="PROTEIN, PUTATIVE (DUF239)-RELATED-RELATED"/>
    <property type="match status" value="1"/>
</dbReference>
<evidence type="ECO:0000259" key="2">
    <source>
        <dbReference type="PROSITE" id="PS52045"/>
    </source>
</evidence>
<organism evidence="3 4">
    <name type="scientific">Asparagus officinalis</name>
    <name type="common">Garden asparagus</name>
    <dbReference type="NCBI Taxonomy" id="4686"/>
    <lineage>
        <taxon>Eukaryota</taxon>
        <taxon>Viridiplantae</taxon>
        <taxon>Streptophyta</taxon>
        <taxon>Embryophyta</taxon>
        <taxon>Tracheophyta</taxon>
        <taxon>Spermatophyta</taxon>
        <taxon>Magnoliopsida</taxon>
        <taxon>Liliopsida</taxon>
        <taxon>Asparagales</taxon>
        <taxon>Asparagaceae</taxon>
        <taxon>Asparagoideae</taxon>
        <taxon>Asparagus</taxon>
    </lineage>
</organism>
<proteinExistence type="predicted"/>
<evidence type="ECO:0000313" key="4">
    <source>
        <dbReference type="Proteomes" id="UP000243459"/>
    </source>
</evidence>
<dbReference type="InterPro" id="IPR053168">
    <property type="entry name" value="Glutamic_endopeptidase"/>
</dbReference>
<keyword evidence="4" id="KW-1185">Reference proteome</keyword>
<dbReference type="InterPro" id="IPR004314">
    <property type="entry name" value="Neprosin"/>
</dbReference>
<dbReference type="PROSITE" id="PS52045">
    <property type="entry name" value="NEPROSIN_PEP_CD"/>
    <property type="match status" value="1"/>
</dbReference>
<accession>A0A5P1FGP5</accession>
<dbReference type="EMBL" id="CM007383">
    <property type="protein sequence ID" value="ONK75801.1"/>
    <property type="molecule type" value="Genomic_DNA"/>
</dbReference>
<feature type="compositionally biased region" description="Basic and acidic residues" evidence="1">
    <location>
        <begin position="45"/>
        <end position="61"/>
    </location>
</feature>
<evidence type="ECO:0000313" key="3">
    <source>
        <dbReference type="EMBL" id="ONK75801.1"/>
    </source>
</evidence>
<gene>
    <name evidence="3" type="ORF">A4U43_C03F20690</name>
</gene>